<evidence type="ECO:0000259" key="2">
    <source>
        <dbReference type="SMART" id="SM01227"/>
    </source>
</evidence>
<feature type="region of interest" description="Disordered" evidence="1">
    <location>
        <begin position="154"/>
        <end position="199"/>
    </location>
</feature>
<dbReference type="EMBL" id="CAJVSB020000887">
    <property type="protein sequence ID" value="CAH2075782.1"/>
    <property type="molecule type" value="Genomic_DNA"/>
</dbReference>
<dbReference type="Proteomes" id="UP000836841">
    <property type="component" value="Unassembled WGS sequence"/>
</dbReference>
<dbReference type="AlphaFoldDB" id="A0AAU9T1Z8"/>
<keyword evidence="4" id="KW-1185">Reference proteome</keyword>
<accession>A0AAU9T1Z8</accession>
<protein>
    <recommendedName>
        <fullName evidence="2">GCK domain-containing protein</fullName>
    </recommendedName>
</protein>
<feature type="compositionally biased region" description="Polar residues" evidence="1">
    <location>
        <begin position="18"/>
        <end position="38"/>
    </location>
</feature>
<feature type="region of interest" description="Disordered" evidence="1">
    <location>
        <begin position="1"/>
        <end position="89"/>
    </location>
</feature>
<feature type="compositionally biased region" description="Acidic residues" evidence="1">
    <location>
        <begin position="77"/>
        <end position="89"/>
    </location>
</feature>
<evidence type="ECO:0000313" key="4">
    <source>
        <dbReference type="Proteomes" id="UP000836841"/>
    </source>
</evidence>
<name>A0AAU9T1Z8_THLAR</name>
<sequence length="199" mass="21885">MGDLLSTPSTNPSDTPTQQATMSSTEASEISETNQTEKLTPESRTQHQTPELQQVSDPQMDNTKPVEDRESINSEAGDQEAEGEEEEEGECGFCLFMKAGGCRDSFIAWENCIEEAEKNKEDIVEKCFEVTGALKKCMEAHSDYYAPILQAEKAAEEEAVRELEKEKAKESSSNGSEERKGTEGSEQDRPVGSKNSEGS</sequence>
<evidence type="ECO:0000313" key="3">
    <source>
        <dbReference type="EMBL" id="CAH2075782.1"/>
    </source>
</evidence>
<feature type="compositionally biased region" description="Polar residues" evidence="1">
    <location>
        <begin position="46"/>
        <end position="62"/>
    </location>
</feature>
<dbReference type="PANTHER" id="PTHR34357:SF2">
    <property type="entry name" value="F26F24.3-RELATED"/>
    <property type="match status" value="1"/>
</dbReference>
<proteinExistence type="predicted"/>
<feature type="compositionally biased region" description="Low complexity" evidence="1">
    <location>
        <begin position="1"/>
        <end position="17"/>
    </location>
</feature>
<reference evidence="3 4" key="1">
    <citation type="submission" date="2022-03" db="EMBL/GenBank/DDBJ databases">
        <authorList>
            <person name="Nunn A."/>
            <person name="Chopra R."/>
            <person name="Nunn A."/>
            <person name="Contreras Garrido A."/>
        </authorList>
    </citation>
    <scope>NUCLEOTIDE SEQUENCE [LARGE SCALE GENOMIC DNA]</scope>
</reference>
<gene>
    <name evidence="3" type="ORF">TAV2_LOCUS22478</name>
</gene>
<dbReference type="Pfam" id="PF07802">
    <property type="entry name" value="GCK"/>
    <property type="match status" value="1"/>
</dbReference>
<organism evidence="3 4">
    <name type="scientific">Thlaspi arvense</name>
    <name type="common">Field penny-cress</name>
    <dbReference type="NCBI Taxonomy" id="13288"/>
    <lineage>
        <taxon>Eukaryota</taxon>
        <taxon>Viridiplantae</taxon>
        <taxon>Streptophyta</taxon>
        <taxon>Embryophyta</taxon>
        <taxon>Tracheophyta</taxon>
        <taxon>Spermatophyta</taxon>
        <taxon>Magnoliopsida</taxon>
        <taxon>eudicotyledons</taxon>
        <taxon>Gunneridae</taxon>
        <taxon>Pentapetalae</taxon>
        <taxon>rosids</taxon>
        <taxon>malvids</taxon>
        <taxon>Brassicales</taxon>
        <taxon>Brassicaceae</taxon>
        <taxon>Thlaspideae</taxon>
        <taxon>Thlaspi</taxon>
    </lineage>
</organism>
<evidence type="ECO:0000256" key="1">
    <source>
        <dbReference type="SAM" id="MobiDB-lite"/>
    </source>
</evidence>
<dbReference type="PANTHER" id="PTHR34357">
    <property type="entry name" value="F7A19.14 PROTEIN-RELATED"/>
    <property type="match status" value="1"/>
</dbReference>
<dbReference type="Gene3D" id="1.10.287.2900">
    <property type="match status" value="1"/>
</dbReference>
<feature type="compositionally biased region" description="Basic and acidic residues" evidence="1">
    <location>
        <begin position="154"/>
        <end position="191"/>
    </location>
</feature>
<feature type="domain" description="GCK" evidence="2">
    <location>
        <begin position="89"/>
        <end position="163"/>
    </location>
</feature>
<dbReference type="SMART" id="SM01227">
    <property type="entry name" value="GCK"/>
    <property type="match status" value="1"/>
</dbReference>
<comment type="caution">
    <text evidence="3">The sequence shown here is derived from an EMBL/GenBank/DDBJ whole genome shotgun (WGS) entry which is preliminary data.</text>
</comment>
<dbReference type="InterPro" id="IPR012891">
    <property type="entry name" value="GCK_dom"/>
</dbReference>